<evidence type="ECO:0000313" key="15">
    <source>
        <dbReference type="Proteomes" id="UP001300015"/>
    </source>
</evidence>
<evidence type="ECO:0000256" key="7">
    <source>
        <dbReference type="ARBA" id="ARBA00022989"/>
    </source>
</evidence>
<dbReference type="Gene3D" id="3.30.1890.10">
    <property type="entry name" value="FepE-like"/>
    <property type="match status" value="1"/>
</dbReference>
<keyword evidence="4" id="KW-0997">Cell inner membrane</keyword>
<comment type="pathway">
    <text evidence="2">Bacterial outer membrane biogenesis; lipopolysaccharide biosynthesis.</text>
</comment>
<dbReference type="RefSeq" id="WP_256696836.1">
    <property type="nucleotide sequence ID" value="NZ_JANIES010000001.1"/>
</dbReference>
<feature type="transmembrane region" description="Helical" evidence="12">
    <location>
        <begin position="39"/>
        <end position="58"/>
    </location>
</feature>
<dbReference type="PANTHER" id="PTHR32309">
    <property type="entry name" value="TYROSINE-PROTEIN KINASE"/>
    <property type="match status" value="1"/>
</dbReference>
<keyword evidence="7 12" id="KW-1133">Transmembrane helix</keyword>
<feature type="transmembrane region" description="Helical" evidence="12">
    <location>
        <begin position="306"/>
        <end position="325"/>
    </location>
</feature>
<evidence type="ECO:0000256" key="8">
    <source>
        <dbReference type="ARBA" id="ARBA00023136"/>
    </source>
</evidence>
<evidence type="ECO:0000256" key="4">
    <source>
        <dbReference type="ARBA" id="ARBA00022519"/>
    </source>
</evidence>
<evidence type="ECO:0000256" key="3">
    <source>
        <dbReference type="ARBA" id="ARBA00022475"/>
    </source>
</evidence>
<accession>A0ABT1VNX9</accession>
<evidence type="ECO:0000256" key="2">
    <source>
        <dbReference type="ARBA" id="ARBA00004756"/>
    </source>
</evidence>
<dbReference type="NCBIfam" id="NF012015">
    <property type="entry name" value="PRK15471.1"/>
    <property type="match status" value="1"/>
</dbReference>
<evidence type="ECO:0000256" key="9">
    <source>
        <dbReference type="ARBA" id="ARBA00038118"/>
    </source>
</evidence>
<evidence type="ECO:0000259" key="13">
    <source>
        <dbReference type="Pfam" id="PF02706"/>
    </source>
</evidence>
<reference evidence="14 15" key="1">
    <citation type="submission" date="2022-07" db="EMBL/GenBank/DDBJ databases">
        <title>Pantoea trifolii sp. nov. isolated from root nodules of Trifolium rubens.</title>
        <authorList>
            <person name="Kalita M."/>
            <person name="Wdowiak-Wrobel S."/>
            <person name="Marek-Kozaczuk M."/>
            <person name="Palusinska-Szysz M."/>
            <person name="Sokolowski W."/>
            <person name="Coutinho T."/>
            <person name="Hlahane L."/>
        </authorList>
    </citation>
    <scope>NUCLEOTIDE SEQUENCE [LARGE SCALE GENOMIC DNA]</scope>
    <source>
        <strain evidence="14 15">MMK2</strain>
    </source>
</reference>
<proteinExistence type="inferred from homology"/>
<evidence type="ECO:0000256" key="6">
    <source>
        <dbReference type="ARBA" id="ARBA00022985"/>
    </source>
</evidence>
<dbReference type="Pfam" id="PF02706">
    <property type="entry name" value="Wzz"/>
    <property type="match status" value="1"/>
</dbReference>
<evidence type="ECO:0000256" key="5">
    <source>
        <dbReference type="ARBA" id="ARBA00022692"/>
    </source>
</evidence>
<gene>
    <name evidence="14" type="primary">wzzB</name>
    <name evidence="14" type="ORF">NQH49_12465</name>
</gene>
<evidence type="ECO:0000256" key="12">
    <source>
        <dbReference type="SAM" id="Phobius"/>
    </source>
</evidence>
<keyword evidence="8 12" id="KW-0472">Membrane</keyword>
<dbReference type="InterPro" id="IPR050445">
    <property type="entry name" value="Bact_polysacc_biosynth/exp"/>
</dbReference>
<dbReference type="SUPFAM" id="SSF160355">
    <property type="entry name" value="Bacterial polysaccharide co-polymerase-like"/>
    <property type="match status" value="1"/>
</dbReference>
<evidence type="ECO:0000313" key="14">
    <source>
        <dbReference type="EMBL" id="MCQ8228289.1"/>
    </source>
</evidence>
<organism evidence="14 15">
    <name type="scientific">Pantoea trifolii</name>
    <dbReference type="NCBI Taxonomy" id="2968030"/>
    <lineage>
        <taxon>Bacteria</taxon>
        <taxon>Pseudomonadati</taxon>
        <taxon>Pseudomonadota</taxon>
        <taxon>Gammaproteobacteria</taxon>
        <taxon>Enterobacterales</taxon>
        <taxon>Erwiniaceae</taxon>
        <taxon>Pantoea</taxon>
    </lineage>
</organism>
<dbReference type="InterPro" id="IPR003856">
    <property type="entry name" value="LPS_length_determ_N"/>
</dbReference>
<dbReference type="EMBL" id="JANIET010000001">
    <property type="protein sequence ID" value="MCQ8228289.1"/>
    <property type="molecule type" value="Genomic_DNA"/>
</dbReference>
<dbReference type="PANTHER" id="PTHR32309:SF29">
    <property type="entry name" value="CHAIN LENGTH DETERMINANT PROTEIN"/>
    <property type="match status" value="1"/>
</dbReference>
<keyword evidence="3" id="KW-1003">Cell membrane</keyword>
<keyword evidence="15" id="KW-1185">Reference proteome</keyword>
<comment type="similarity">
    <text evidence="9">Belongs to the WzzB/Cld/Rol family.</text>
</comment>
<evidence type="ECO:0000256" key="11">
    <source>
        <dbReference type="ARBA" id="ARBA00042235"/>
    </source>
</evidence>
<comment type="subcellular location">
    <subcellularLocation>
        <location evidence="1">Cell inner membrane</location>
        <topology evidence="1">Multi-pass membrane protein</topology>
    </subcellularLocation>
</comment>
<name>A0ABT1VNX9_9GAMM</name>
<keyword evidence="6" id="KW-0448">Lipopolysaccharide biosynthesis</keyword>
<sequence length="336" mass="37071">MKDSENSNSESSNFQQVSYNNDNEVDLVDIIVQLWKGKVTIVVTVIITLALSLVYLNVVKEKWTSKAIVTLPAAGQVANYNATLSTLYAQNPQDKPSITDLQNQMFIRFSASMNALSGSLANQEKPTTLRIEQVNKGSNDSLAISFVAESGKQAQETLSKYIAEVNKDVVDDFGSDIKKNLGVKAKELSNILDAHKQIAINKKQHRIDVINQALKVAMQSGLTKSQLKEASYLSDDTLYLLGSDALNAMIANEATKPLDYDDDYYTAQRALLSVTHVQIQTDNLQSFRYIAKADLPFRRDSPKKTLTVLLALILGGVLGSSIVIGRNVVANYRNRH</sequence>
<evidence type="ECO:0000256" key="1">
    <source>
        <dbReference type="ARBA" id="ARBA00004429"/>
    </source>
</evidence>
<keyword evidence="5 12" id="KW-0812">Transmembrane</keyword>
<comment type="caution">
    <text evidence="14">The sequence shown here is derived from an EMBL/GenBank/DDBJ whole genome shotgun (WGS) entry which is preliminary data.</text>
</comment>
<dbReference type="Proteomes" id="UP001300015">
    <property type="component" value="Unassembled WGS sequence"/>
</dbReference>
<protein>
    <recommendedName>
        <fullName evidence="10">Chain length determinant protein</fullName>
    </recommendedName>
    <alternativeName>
        <fullName evidence="11">Polysaccharide antigen chain regulator</fullName>
    </alternativeName>
</protein>
<feature type="domain" description="Polysaccharide chain length determinant N-terminal" evidence="13">
    <location>
        <begin position="23"/>
        <end position="97"/>
    </location>
</feature>
<evidence type="ECO:0000256" key="10">
    <source>
        <dbReference type="ARBA" id="ARBA00039982"/>
    </source>
</evidence>